<dbReference type="InterPro" id="IPR003604">
    <property type="entry name" value="Matrin/U1-like-C_Znf_C2H2"/>
</dbReference>
<dbReference type="SMART" id="SM00451">
    <property type="entry name" value="ZnF_U1"/>
    <property type="match status" value="1"/>
</dbReference>
<dbReference type="PANTHER" id="PTHR47487">
    <property type="entry name" value="OS06G0651300 PROTEIN-RELATED"/>
    <property type="match status" value="1"/>
</dbReference>
<organism evidence="3 4">
    <name type="scientific">Castilleja foliolosa</name>
    <dbReference type="NCBI Taxonomy" id="1961234"/>
    <lineage>
        <taxon>Eukaryota</taxon>
        <taxon>Viridiplantae</taxon>
        <taxon>Streptophyta</taxon>
        <taxon>Embryophyta</taxon>
        <taxon>Tracheophyta</taxon>
        <taxon>Spermatophyta</taxon>
        <taxon>Magnoliopsida</taxon>
        <taxon>eudicotyledons</taxon>
        <taxon>Gunneridae</taxon>
        <taxon>Pentapetalae</taxon>
        <taxon>asterids</taxon>
        <taxon>lamiids</taxon>
        <taxon>Lamiales</taxon>
        <taxon>Orobanchaceae</taxon>
        <taxon>Pedicularideae</taxon>
        <taxon>Castillejinae</taxon>
        <taxon>Castilleja</taxon>
    </lineage>
</organism>
<keyword evidence="4" id="KW-1185">Reference proteome</keyword>
<feature type="domain" description="U1-type" evidence="2">
    <location>
        <begin position="300"/>
        <end position="334"/>
    </location>
</feature>
<gene>
    <name evidence="3" type="ORF">CASFOL_032743</name>
</gene>
<protein>
    <recommendedName>
        <fullName evidence="2">U1-type domain-containing protein</fullName>
    </recommendedName>
</protein>
<comment type="caution">
    <text evidence="3">The sequence shown here is derived from an EMBL/GenBank/DDBJ whole genome shotgun (WGS) entry which is preliminary data.</text>
</comment>
<dbReference type="EMBL" id="JAVIJP010000054">
    <property type="protein sequence ID" value="KAL3623927.1"/>
    <property type="molecule type" value="Genomic_DNA"/>
</dbReference>
<dbReference type="InterPro" id="IPR036236">
    <property type="entry name" value="Znf_C2H2_sf"/>
</dbReference>
<dbReference type="AlphaFoldDB" id="A0ABD3C536"/>
<accession>A0ABD3C536</accession>
<name>A0ABD3C536_9LAMI</name>
<dbReference type="Pfam" id="PF12874">
    <property type="entry name" value="zf-met"/>
    <property type="match status" value="1"/>
</dbReference>
<evidence type="ECO:0000313" key="4">
    <source>
        <dbReference type="Proteomes" id="UP001632038"/>
    </source>
</evidence>
<dbReference type="InterPro" id="IPR013087">
    <property type="entry name" value="Znf_C2H2_type"/>
</dbReference>
<dbReference type="PANTHER" id="PTHR47487:SF8">
    <property type="entry name" value="OS08G0270900 PROTEIN"/>
    <property type="match status" value="1"/>
</dbReference>
<proteinExistence type="predicted"/>
<evidence type="ECO:0000259" key="2">
    <source>
        <dbReference type="SMART" id="SM00451"/>
    </source>
</evidence>
<dbReference type="Gene3D" id="3.30.160.60">
    <property type="entry name" value="Classic Zinc Finger"/>
    <property type="match status" value="1"/>
</dbReference>
<dbReference type="Proteomes" id="UP001632038">
    <property type="component" value="Unassembled WGS sequence"/>
</dbReference>
<sequence>MGTIVHALKPSNPSYIEPLETFVPLANTLACKSIQEINQNMAEFTDEGKNQDSKPILPISGHFAGNSTHEGPRHLSTSHQLSLASPSLLSALSPVEIEMIREIEKEKIRKEIIREEMIISEIEKARWRALASEVRSELGMQMKYFAPQMVHGLSFRLPSPQMMGYDVSSMSRSLHLNAIPEGPTSGTKFAPLLNQELHNQSRVTEVNPLPGGAPEKKKLIILGGEPTPNDENVSGSKRKAEALPAPAAEGIDVPSVEKKKTKKGWYHFRGRNQKSKEPVLSANNDTTNIEPVKADEENPGYKFWCDVCKVGTHTEDVMSAHKKGRKHLSRLGRNEAKVSVLVNDIAEWVDSYEKKSTSQENQKLIETVKDESVILTEPEKSKAVEYIFIEEENISEGSNVDELESLVKPEDDKQLVKAESENDKVVDVVCNEKNVTEDGGVEGTKNDELVDDWVAYITEPENSLIKLEYDEDNIA</sequence>
<reference evidence="4" key="1">
    <citation type="journal article" date="2024" name="IScience">
        <title>Strigolactones Initiate the Formation of Haustorium-like Structures in Castilleja.</title>
        <authorList>
            <person name="Buerger M."/>
            <person name="Peterson D."/>
            <person name="Chory J."/>
        </authorList>
    </citation>
    <scope>NUCLEOTIDE SEQUENCE [LARGE SCALE GENOMIC DNA]</scope>
</reference>
<feature type="region of interest" description="Disordered" evidence="1">
    <location>
        <begin position="223"/>
        <end position="244"/>
    </location>
</feature>
<evidence type="ECO:0000313" key="3">
    <source>
        <dbReference type="EMBL" id="KAL3623927.1"/>
    </source>
</evidence>
<evidence type="ECO:0000256" key="1">
    <source>
        <dbReference type="SAM" id="MobiDB-lite"/>
    </source>
</evidence>
<dbReference type="SUPFAM" id="SSF57667">
    <property type="entry name" value="beta-beta-alpha zinc fingers"/>
    <property type="match status" value="1"/>
</dbReference>